<keyword evidence="3" id="KW-1185">Reference proteome</keyword>
<comment type="caution">
    <text evidence="2">The sequence shown here is derived from an EMBL/GenBank/DDBJ whole genome shotgun (WGS) entry which is preliminary data.</text>
</comment>
<name>A0ABW8UZ89_9RHOB</name>
<protein>
    <submittedName>
        <fullName evidence="2">Metallophosphoesterase</fullName>
    </submittedName>
</protein>
<sequence>MITRLFRRFVAGPEFPAPAPDSPFIAVGDIHGRIDLLELFLEMGPAYPIVCVGDYVDRGEHSAEVLRLLSQRTDITCLSGNHEEMMLGFLKSPEKVGPRWLRYGGLQTLASFGISGVTNGGNAQALIAARDQLKDKMGPELISWMRSLPTRWQSGNVAVVHAGADPLRSIDNQDTEALHWGHRDFAKVDRTDGVWVVHGHTIVDVPHARNGRIAIDTGAYATGNLTAVLIEHGKTSFETVG</sequence>
<dbReference type="InterPro" id="IPR050126">
    <property type="entry name" value="Ap4A_hydrolase"/>
</dbReference>
<dbReference type="SUPFAM" id="SSF56300">
    <property type="entry name" value="Metallo-dependent phosphatases"/>
    <property type="match status" value="1"/>
</dbReference>
<dbReference type="Gene3D" id="3.60.21.10">
    <property type="match status" value="1"/>
</dbReference>
<reference evidence="2 3" key="1">
    <citation type="submission" date="2024-08" db="EMBL/GenBank/DDBJ databases">
        <title>Tateyamaria sp. nov., isolated from marine algae.</title>
        <authorList>
            <person name="Choi B.J."/>
            <person name="Kim J.M."/>
            <person name="Lee J.K."/>
            <person name="Choi D.G."/>
            <person name="Bayburt H."/>
            <person name="Baek J.H."/>
            <person name="Han D.M."/>
            <person name="Jeon C.O."/>
        </authorList>
    </citation>
    <scope>NUCLEOTIDE SEQUENCE [LARGE SCALE GENOMIC DNA]</scope>
    <source>
        <strain evidence="2 3">KMU-156</strain>
    </source>
</reference>
<evidence type="ECO:0000313" key="2">
    <source>
        <dbReference type="EMBL" id="MFL4472282.1"/>
    </source>
</evidence>
<dbReference type="PANTHER" id="PTHR42850">
    <property type="entry name" value="METALLOPHOSPHOESTERASE"/>
    <property type="match status" value="1"/>
</dbReference>
<dbReference type="Pfam" id="PF00149">
    <property type="entry name" value="Metallophos"/>
    <property type="match status" value="1"/>
</dbReference>
<dbReference type="RefSeq" id="WP_407594438.1">
    <property type="nucleotide sequence ID" value="NZ_JBHDIY010000004.1"/>
</dbReference>
<dbReference type="PANTHER" id="PTHR42850:SF4">
    <property type="entry name" value="ZINC-DEPENDENT ENDOPOLYPHOSPHATASE"/>
    <property type="match status" value="1"/>
</dbReference>
<dbReference type="Proteomes" id="UP001627408">
    <property type="component" value="Unassembled WGS sequence"/>
</dbReference>
<proteinExistence type="predicted"/>
<feature type="domain" description="Calcineurin-like phosphoesterase" evidence="1">
    <location>
        <begin position="23"/>
        <end position="202"/>
    </location>
</feature>
<accession>A0ABW8UZ89</accession>
<dbReference type="InterPro" id="IPR004843">
    <property type="entry name" value="Calcineurin-like_PHP"/>
</dbReference>
<evidence type="ECO:0000259" key="1">
    <source>
        <dbReference type="Pfam" id="PF00149"/>
    </source>
</evidence>
<dbReference type="EMBL" id="JBHDIY010000004">
    <property type="protein sequence ID" value="MFL4472282.1"/>
    <property type="molecule type" value="Genomic_DNA"/>
</dbReference>
<evidence type="ECO:0000313" key="3">
    <source>
        <dbReference type="Proteomes" id="UP001627408"/>
    </source>
</evidence>
<gene>
    <name evidence="2" type="ORF">ACERZ8_21245</name>
</gene>
<organism evidence="2 3">
    <name type="scientific">Tateyamaria armeniaca</name>
    <dbReference type="NCBI Taxonomy" id="2518930"/>
    <lineage>
        <taxon>Bacteria</taxon>
        <taxon>Pseudomonadati</taxon>
        <taxon>Pseudomonadota</taxon>
        <taxon>Alphaproteobacteria</taxon>
        <taxon>Rhodobacterales</taxon>
        <taxon>Roseobacteraceae</taxon>
        <taxon>Tateyamaria</taxon>
    </lineage>
</organism>
<dbReference type="InterPro" id="IPR029052">
    <property type="entry name" value="Metallo-depent_PP-like"/>
</dbReference>